<dbReference type="AlphaFoldDB" id="A0A367K0F2"/>
<sequence>MFYRVFSFKKLRINSIDALLPSQNNKIMFANTVKSDGFTVDFVINKRTTKDTSLAANVDLAPEDFDLKEVKQTYQPMFLGPGRKSVFTAAIGLDTTNHQIRRCSTAKYYHMTGSTKYIKKLEKLKTEKGIKDIENNITSAKTAECATYLSYIEYILTHVGTLFAFYDYKTAKDRFFMYQGRQRATEEMVNMLVHRGAKYNKKKRKKRKWKPAKFQMEREKVPT</sequence>
<evidence type="ECO:0000313" key="3">
    <source>
        <dbReference type="Proteomes" id="UP000252139"/>
    </source>
</evidence>
<evidence type="ECO:0000256" key="1">
    <source>
        <dbReference type="SAM" id="MobiDB-lite"/>
    </source>
</evidence>
<evidence type="ECO:0000313" key="2">
    <source>
        <dbReference type="EMBL" id="RCH95683.1"/>
    </source>
</evidence>
<feature type="region of interest" description="Disordered" evidence="1">
    <location>
        <begin position="202"/>
        <end position="223"/>
    </location>
</feature>
<dbReference type="Proteomes" id="UP000252139">
    <property type="component" value="Unassembled WGS sequence"/>
</dbReference>
<name>A0A367K0F2_RHIAZ</name>
<accession>A0A367K0F2</accession>
<dbReference type="OrthoDB" id="2237019at2759"/>
<comment type="caution">
    <text evidence="2">The sequence shown here is derived from an EMBL/GenBank/DDBJ whole genome shotgun (WGS) entry which is preliminary data.</text>
</comment>
<organism evidence="2 3">
    <name type="scientific">Rhizopus azygosporus</name>
    <name type="common">Rhizopus microsporus var. azygosporus</name>
    <dbReference type="NCBI Taxonomy" id="86630"/>
    <lineage>
        <taxon>Eukaryota</taxon>
        <taxon>Fungi</taxon>
        <taxon>Fungi incertae sedis</taxon>
        <taxon>Mucoromycota</taxon>
        <taxon>Mucoromycotina</taxon>
        <taxon>Mucoromycetes</taxon>
        <taxon>Mucorales</taxon>
        <taxon>Mucorineae</taxon>
        <taxon>Rhizopodaceae</taxon>
        <taxon>Rhizopus</taxon>
    </lineage>
</organism>
<keyword evidence="3" id="KW-1185">Reference proteome</keyword>
<gene>
    <name evidence="2" type="ORF">CU097_009440</name>
</gene>
<proteinExistence type="predicted"/>
<dbReference type="EMBL" id="PJQL01000441">
    <property type="protein sequence ID" value="RCH95683.1"/>
    <property type="molecule type" value="Genomic_DNA"/>
</dbReference>
<dbReference type="STRING" id="86630.A0A367K0F2"/>
<reference evidence="2 3" key="1">
    <citation type="journal article" date="2018" name="G3 (Bethesda)">
        <title>Phylogenetic and Phylogenomic Definition of Rhizopus Species.</title>
        <authorList>
            <person name="Gryganskyi A.P."/>
            <person name="Golan J."/>
            <person name="Dolatabadi S."/>
            <person name="Mondo S."/>
            <person name="Robb S."/>
            <person name="Idnurm A."/>
            <person name="Muszewska A."/>
            <person name="Steczkiewicz K."/>
            <person name="Masonjones S."/>
            <person name="Liao H.L."/>
            <person name="Gajdeczka M.T."/>
            <person name="Anike F."/>
            <person name="Vuek A."/>
            <person name="Anishchenko I.M."/>
            <person name="Voigt K."/>
            <person name="de Hoog G.S."/>
            <person name="Smith M.E."/>
            <person name="Heitman J."/>
            <person name="Vilgalys R."/>
            <person name="Stajich J.E."/>
        </authorList>
    </citation>
    <scope>NUCLEOTIDE SEQUENCE [LARGE SCALE GENOMIC DNA]</scope>
    <source>
        <strain evidence="2 3">CBS 357.93</strain>
    </source>
</reference>
<protein>
    <submittedName>
        <fullName evidence="2">Uncharacterized protein</fullName>
    </submittedName>
</protein>
<feature type="compositionally biased region" description="Basic residues" evidence="1">
    <location>
        <begin position="202"/>
        <end position="211"/>
    </location>
</feature>